<dbReference type="Proteomes" id="UP000266861">
    <property type="component" value="Unassembled WGS sequence"/>
</dbReference>
<accession>A0A397IZR9</accession>
<reference evidence="1 2" key="1">
    <citation type="submission" date="2018-08" db="EMBL/GenBank/DDBJ databases">
        <title>Genome and evolution of the arbuscular mycorrhizal fungus Diversispora epigaea (formerly Glomus versiforme) and its bacterial endosymbionts.</title>
        <authorList>
            <person name="Sun X."/>
            <person name="Fei Z."/>
            <person name="Harrison M."/>
        </authorList>
    </citation>
    <scope>NUCLEOTIDE SEQUENCE [LARGE SCALE GENOMIC DNA]</scope>
    <source>
        <strain evidence="1 2">IT104</strain>
    </source>
</reference>
<protein>
    <recommendedName>
        <fullName evidence="3">CST complex subunit Stn1 N-terminal domain-containing protein</fullName>
    </recommendedName>
</protein>
<dbReference type="InterPro" id="IPR012340">
    <property type="entry name" value="NA-bd_OB-fold"/>
</dbReference>
<sequence length="293" mass="34621">MEITDLNVHLRLFLRDIHKYCNKSGNVFLFGTTSLQFLKVRVYGIIVKKDLVKKRIVIDDSTGIICINLEPICLKQIDVSKLTVGTLMSVIGELKENIGNEKDESNRWIDCEGYDTYYEPHSELMFMLETMIFYKKRYFKEYFSEEEVEDIKLPSHSLVNNNKYDEEEEEWIPYFTNDIVRPEIMLKRDDTKIFDKNCQIIGNNNRKALEQSDITNKRNFRTKNIKNESLVLRDIDDNGWNYGNYENSEGINIKHNNENTKNIQNDINNKNSKENHAKVVRQVNNTKQILENR</sequence>
<organism evidence="1 2">
    <name type="scientific">Diversispora epigaea</name>
    <dbReference type="NCBI Taxonomy" id="1348612"/>
    <lineage>
        <taxon>Eukaryota</taxon>
        <taxon>Fungi</taxon>
        <taxon>Fungi incertae sedis</taxon>
        <taxon>Mucoromycota</taxon>
        <taxon>Glomeromycotina</taxon>
        <taxon>Glomeromycetes</taxon>
        <taxon>Diversisporales</taxon>
        <taxon>Diversisporaceae</taxon>
        <taxon>Diversispora</taxon>
    </lineage>
</organism>
<evidence type="ECO:0000313" key="2">
    <source>
        <dbReference type="Proteomes" id="UP000266861"/>
    </source>
</evidence>
<keyword evidence="2" id="KW-1185">Reference proteome</keyword>
<proteinExistence type="predicted"/>
<dbReference type="AlphaFoldDB" id="A0A397IZR9"/>
<name>A0A397IZR9_9GLOM</name>
<dbReference type="EMBL" id="PQFF01000112">
    <property type="protein sequence ID" value="RHZ81519.1"/>
    <property type="molecule type" value="Genomic_DNA"/>
</dbReference>
<comment type="caution">
    <text evidence="1">The sequence shown here is derived from an EMBL/GenBank/DDBJ whole genome shotgun (WGS) entry which is preliminary data.</text>
</comment>
<dbReference type="OrthoDB" id="2319302at2759"/>
<gene>
    <name evidence="1" type="ORF">Glove_120g150</name>
</gene>
<evidence type="ECO:0000313" key="1">
    <source>
        <dbReference type="EMBL" id="RHZ81519.1"/>
    </source>
</evidence>
<dbReference type="Gene3D" id="2.40.50.140">
    <property type="entry name" value="Nucleic acid-binding proteins"/>
    <property type="match status" value="1"/>
</dbReference>
<evidence type="ECO:0008006" key="3">
    <source>
        <dbReference type="Google" id="ProtNLM"/>
    </source>
</evidence>